<dbReference type="Proteomes" id="UP000836841">
    <property type="component" value="Chromosome 5"/>
</dbReference>
<gene>
    <name evidence="2" type="ORF">TAV2_LOCUS15972</name>
</gene>
<evidence type="ECO:0000313" key="2">
    <source>
        <dbReference type="EMBL" id="CAH2065819.1"/>
    </source>
</evidence>
<keyword evidence="3" id="KW-1185">Reference proteome</keyword>
<evidence type="ECO:0000256" key="1">
    <source>
        <dbReference type="SAM" id="MobiDB-lite"/>
    </source>
</evidence>
<sequence length="130" mass="14734">MENTEIVCGDEDIAKDELPDAADTLQLTSCCNSLDPVTDDGTISFEEGHRPEKLQQSSSSENRRPVNHKSFRHLKRLKQLKRLTVSSNKSYTLNLKNYSQVVDMTKDCINGIILVDNKRSERSIHELEAT</sequence>
<dbReference type="AlphaFoldDB" id="A0AAU9SLM8"/>
<proteinExistence type="predicted"/>
<protein>
    <submittedName>
        <fullName evidence="2">Uncharacterized protein</fullName>
    </submittedName>
</protein>
<reference evidence="2 3" key="1">
    <citation type="submission" date="2022-03" db="EMBL/GenBank/DDBJ databases">
        <authorList>
            <person name="Nunn A."/>
            <person name="Chopra R."/>
            <person name="Nunn A."/>
            <person name="Contreras Garrido A."/>
        </authorList>
    </citation>
    <scope>NUCLEOTIDE SEQUENCE [LARGE SCALE GENOMIC DNA]</scope>
</reference>
<accession>A0AAU9SLM8</accession>
<dbReference type="EMBL" id="OU466861">
    <property type="protein sequence ID" value="CAH2065819.1"/>
    <property type="molecule type" value="Genomic_DNA"/>
</dbReference>
<name>A0AAU9SLM8_THLAR</name>
<organism evidence="2 3">
    <name type="scientific">Thlaspi arvense</name>
    <name type="common">Field penny-cress</name>
    <dbReference type="NCBI Taxonomy" id="13288"/>
    <lineage>
        <taxon>Eukaryota</taxon>
        <taxon>Viridiplantae</taxon>
        <taxon>Streptophyta</taxon>
        <taxon>Embryophyta</taxon>
        <taxon>Tracheophyta</taxon>
        <taxon>Spermatophyta</taxon>
        <taxon>Magnoliopsida</taxon>
        <taxon>eudicotyledons</taxon>
        <taxon>Gunneridae</taxon>
        <taxon>Pentapetalae</taxon>
        <taxon>rosids</taxon>
        <taxon>malvids</taxon>
        <taxon>Brassicales</taxon>
        <taxon>Brassicaceae</taxon>
        <taxon>Thlaspideae</taxon>
        <taxon>Thlaspi</taxon>
    </lineage>
</organism>
<feature type="region of interest" description="Disordered" evidence="1">
    <location>
        <begin position="41"/>
        <end position="71"/>
    </location>
</feature>
<evidence type="ECO:0000313" key="3">
    <source>
        <dbReference type="Proteomes" id="UP000836841"/>
    </source>
</evidence>